<reference evidence="7" key="1">
    <citation type="submission" date="2023-07" db="EMBL/GenBank/DDBJ databases">
        <authorList>
            <consortium name="AG Swart"/>
            <person name="Singh M."/>
            <person name="Singh A."/>
            <person name="Seah K."/>
            <person name="Emmerich C."/>
        </authorList>
    </citation>
    <scope>NUCLEOTIDE SEQUENCE</scope>
    <source>
        <strain evidence="7">DP1</strain>
    </source>
</reference>
<keyword evidence="5" id="KW-0539">Nucleus</keyword>
<evidence type="ECO:0000259" key="6">
    <source>
        <dbReference type="PROSITE" id="PS51032"/>
    </source>
</evidence>
<comment type="caution">
    <text evidence="7">The sequence shown here is derived from an EMBL/GenBank/DDBJ whole genome shotgun (WGS) entry which is preliminary data.</text>
</comment>
<gene>
    <name evidence="7" type="ORF">ECRASSUSDP1_LOCUS9659</name>
</gene>
<dbReference type="GO" id="GO:0003677">
    <property type="term" value="F:DNA binding"/>
    <property type="evidence" value="ECO:0007669"/>
    <property type="project" value="UniProtKB-KW"/>
</dbReference>
<feature type="domain" description="AP2/ERF" evidence="6">
    <location>
        <begin position="158"/>
        <end position="221"/>
    </location>
</feature>
<evidence type="ECO:0000256" key="4">
    <source>
        <dbReference type="ARBA" id="ARBA00023163"/>
    </source>
</evidence>
<keyword evidence="8" id="KW-1185">Reference proteome</keyword>
<dbReference type="PROSITE" id="PS51032">
    <property type="entry name" value="AP2_ERF"/>
    <property type="match status" value="1"/>
</dbReference>
<comment type="subcellular location">
    <subcellularLocation>
        <location evidence="1">Nucleus</location>
    </subcellularLocation>
</comment>
<accession>A0AAD1XE09</accession>
<dbReference type="SUPFAM" id="SSF54171">
    <property type="entry name" value="DNA-binding domain"/>
    <property type="match status" value="1"/>
</dbReference>
<keyword evidence="2" id="KW-0805">Transcription regulation</keyword>
<evidence type="ECO:0000256" key="3">
    <source>
        <dbReference type="ARBA" id="ARBA00023125"/>
    </source>
</evidence>
<dbReference type="Proteomes" id="UP001295684">
    <property type="component" value="Unassembled WGS sequence"/>
</dbReference>
<protein>
    <recommendedName>
        <fullName evidence="6">AP2/ERF domain-containing protein</fullName>
    </recommendedName>
</protein>
<dbReference type="SMART" id="SM00380">
    <property type="entry name" value="AP2"/>
    <property type="match status" value="1"/>
</dbReference>
<dbReference type="Gene3D" id="3.30.730.10">
    <property type="entry name" value="AP2/ERF domain"/>
    <property type="match status" value="1"/>
</dbReference>
<sequence>MNFPSFINNPNYTSLPTWRYSDIMQELSSVYCIDGITEGLLGPQYCCFNSCQQDLLPVASVKSPMDQQSLMPLANKIDFASKASAFKRVQKKSQKSLSERETLSEESEEYRVKDYQEKEPTKHKGFDISDKLIALKTSLLEQSINGFTSSQKKAKSANKKYLKRRSKYIGVSRNNANWQALINVNKSKKYIGTFADELEAARAYDLYSVAIRGKEASLNFDYSAEEILERIEYFLKHKCVKC</sequence>
<dbReference type="InterPro" id="IPR001471">
    <property type="entry name" value="AP2/ERF_dom"/>
</dbReference>
<dbReference type="GO" id="GO:0005634">
    <property type="term" value="C:nucleus"/>
    <property type="evidence" value="ECO:0007669"/>
    <property type="project" value="UniProtKB-SubCell"/>
</dbReference>
<evidence type="ECO:0000256" key="5">
    <source>
        <dbReference type="ARBA" id="ARBA00023242"/>
    </source>
</evidence>
<dbReference type="CDD" id="cd00018">
    <property type="entry name" value="AP2"/>
    <property type="match status" value="1"/>
</dbReference>
<evidence type="ECO:0000256" key="1">
    <source>
        <dbReference type="ARBA" id="ARBA00004123"/>
    </source>
</evidence>
<evidence type="ECO:0000313" key="8">
    <source>
        <dbReference type="Proteomes" id="UP001295684"/>
    </source>
</evidence>
<keyword evidence="4" id="KW-0804">Transcription</keyword>
<keyword evidence="3" id="KW-0238">DNA-binding</keyword>
<proteinExistence type="predicted"/>
<evidence type="ECO:0000313" key="7">
    <source>
        <dbReference type="EMBL" id="CAI2368368.1"/>
    </source>
</evidence>
<dbReference type="InterPro" id="IPR036955">
    <property type="entry name" value="AP2/ERF_dom_sf"/>
</dbReference>
<evidence type="ECO:0000256" key="2">
    <source>
        <dbReference type="ARBA" id="ARBA00023015"/>
    </source>
</evidence>
<dbReference type="InterPro" id="IPR016177">
    <property type="entry name" value="DNA-bd_dom_sf"/>
</dbReference>
<dbReference type="AlphaFoldDB" id="A0AAD1XE09"/>
<organism evidence="7 8">
    <name type="scientific">Euplotes crassus</name>
    <dbReference type="NCBI Taxonomy" id="5936"/>
    <lineage>
        <taxon>Eukaryota</taxon>
        <taxon>Sar</taxon>
        <taxon>Alveolata</taxon>
        <taxon>Ciliophora</taxon>
        <taxon>Intramacronucleata</taxon>
        <taxon>Spirotrichea</taxon>
        <taxon>Hypotrichia</taxon>
        <taxon>Euplotida</taxon>
        <taxon>Euplotidae</taxon>
        <taxon>Moneuplotes</taxon>
    </lineage>
</organism>
<name>A0AAD1XE09_EUPCR</name>
<dbReference type="EMBL" id="CAMPGE010009504">
    <property type="protein sequence ID" value="CAI2368368.1"/>
    <property type="molecule type" value="Genomic_DNA"/>
</dbReference>
<dbReference type="GO" id="GO:0003700">
    <property type="term" value="F:DNA-binding transcription factor activity"/>
    <property type="evidence" value="ECO:0007669"/>
    <property type="project" value="InterPro"/>
</dbReference>